<dbReference type="STRING" id="1528.SAMN04488579_11756"/>
<dbReference type="SUPFAM" id="SSF143100">
    <property type="entry name" value="TTHA1013/TTHA0281-like"/>
    <property type="match status" value="1"/>
</dbReference>
<dbReference type="EMBL" id="FNOU01000017">
    <property type="protein sequence ID" value="SDY13588.1"/>
    <property type="molecule type" value="Genomic_DNA"/>
</dbReference>
<feature type="domain" description="HicB-like antitoxin of toxin-antitoxin system" evidence="1">
    <location>
        <begin position="7"/>
        <end position="114"/>
    </location>
</feature>
<reference evidence="3" key="1">
    <citation type="submission" date="2016-10" db="EMBL/GenBank/DDBJ databases">
        <authorList>
            <person name="Varghese N."/>
            <person name="Submissions S."/>
        </authorList>
    </citation>
    <scope>NUCLEOTIDE SEQUENCE [LARGE SCALE GENOMIC DNA]</scope>
    <source>
        <strain evidence="3">VPI 5359</strain>
    </source>
</reference>
<accession>A0A1H3HFH4</accession>
<dbReference type="Gene3D" id="3.30.160.250">
    <property type="match status" value="1"/>
</dbReference>
<organism evidence="2 3">
    <name type="scientific">Eubacterium barkeri</name>
    <name type="common">Clostridium barkeri</name>
    <dbReference type="NCBI Taxonomy" id="1528"/>
    <lineage>
        <taxon>Bacteria</taxon>
        <taxon>Bacillati</taxon>
        <taxon>Bacillota</taxon>
        <taxon>Clostridia</taxon>
        <taxon>Eubacteriales</taxon>
        <taxon>Eubacteriaceae</taxon>
        <taxon>Eubacterium</taxon>
    </lineage>
</organism>
<protein>
    <submittedName>
        <fullName evidence="2">Predicted nuclease of the RNAse H fold, HicB family</fullName>
    </submittedName>
</protein>
<gene>
    <name evidence="2" type="ORF">SAMN04488579_11756</name>
</gene>
<sequence>MANKSVYPAVFYPWEGGKGFTVEVPDLPGCLSEGESLPEAIEMAQDAASGWILGELEEGNDVPEASNLQDVAVDEDGGFKQYLVLDIADYARKHGKKTVKKNLTIPAWLATRAQERNVNFSQVLQDALIDYLGIAQ</sequence>
<dbReference type="OrthoDB" id="5419659at2"/>
<proteinExistence type="predicted"/>
<evidence type="ECO:0000313" key="3">
    <source>
        <dbReference type="Proteomes" id="UP000199652"/>
    </source>
</evidence>
<evidence type="ECO:0000259" key="1">
    <source>
        <dbReference type="Pfam" id="PF15919"/>
    </source>
</evidence>
<keyword evidence="3" id="KW-1185">Reference proteome</keyword>
<dbReference type="Pfam" id="PF15919">
    <property type="entry name" value="HicB_lk_antitox"/>
    <property type="match status" value="1"/>
</dbReference>
<name>A0A1H3HFH4_EUBBA</name>
<evidence type="ECO:0000313" key="2">
    <source>
        <dbReference type="EMBL" id="SDY13588.1"/>
    </source>
</evidence>
<dbReference type="AlphaFoldDB" id="A0A1H3HFH4"/>
<dbReference type="Proteomes" id="UP000199652">
    <property type="component" value="Unassembled WGS sequence"/>
</dbReference>
<dbReference type="InterPro" id="IPR031807">
    <property type="entry name" value="HicB-like"/>
</dbReference>
<dbReference type="InterPro" id="IPR035069">
    <property type="entry name" value="TTHA1013/TTHA0281-like"/>
</dbReference>
<dbReference type="RefSeq" id="WP_090246086.1">
    <property type="nucleotide sequence ID" value="NZ_FNOU01000017.1"/>
</dbReference>